<name>A0ABQ5VV87_9RHOB</name>
<dbReference type="InterPro" id="IPR016032">
    <property type="entry name" value="Sig_transdc_resp-reg_C-effctor"/>
</dbReference>
<accession>A0ABQ5VV87</accession>
<feature type="domain" description="HTH luxR-type" evidence="1">
    <location>
        <begin position="60"/>
        <end position="125"/>
    </location>
</feature>
<keyword evidence="3" id="KW-1185">Reference proteome</keyword>
<sequence>MPDPFGIISQAGEFGLTFGATISCGPLSSRTIVGISRDDREFTDDELNAALDVVEFLHEKAEPPESLTKAQKEALQLVAAGYRYAEAAQKLGISESALKLRLSSARNRLLARTTGEAIQRAKDYKLM</sequence>
<gene>
    <name evidence="2" type="ORF">GCM10007939_14040</name>
</gene>
<organism evidence="2 3">
    <name type="scientific">Amylibacter marinus</name>
    <dbReference type="NCBI Taxonomy" id="1475483"/>
    <lineage>
        <taxon>Bacteria</taxon>
        <taxon>Pseudomonadati</taxon>
        <taxon>Pseudomonadota</taxon>
        <taxon>Alphaproteobacteria</taxon>
        <taxon>Rhodobacterales</taxon>
        <taxon>Paracoccaceae</taxon>
        <taxon>Amylibacter</taxon>
    </lineage>
</organism>
<dbReference type="Proteomes" id="UP001156694">
    <property type="component" value="Unassembled WGS sequence"/>
</dbReference>
<dbReference type="InterPro" id="IPR036388">
    <property type="entry name" value="WH-like_DNA-bd_sf"/>
</dbReference>
<evidence type="ECO:0000313" key="2">
    <source>
        <dbReference type="EMBL" id="GLQ35121.1"/>
    </source>
</evidence>
<dbReference type="SUPFAM" id="SSF46894">
    <property type="entry name" value="C-terminal effector domain of the bipartite response regulators"/>
    <property type="match status" value="1"/>
</dbReference>
<dbReference type="InterPro" id="IPR036693">
    <property type="entry name" value="TF_LuxR_autoind-bd_dom_sf"/>
</dbReference>
<dbReference type="Gene3D" id="1.10.10.10">
    <property type="entry name" value="Winged helix-like DNA-binding domain superfamily/Winged helix DNA-binding domain"/>
    <property type="match status" value="1"/>
</dbReference>
<proteinExistence type="predicted"/>
<dbReference type="Pfam" id="PF08281">
    <property type="entry name" value="Sigma70_r4_2"/>
    <property type="match status" value="1"/>
</dbReference>
<evidence type="ECO:0000259" key="1">
    <source>
        <dbReference type="PROSITE" id="PS50043"/>
    </source>
</evidence>
<dbReference type="PROSITE" id="PS50043">
    <property type="entry name" value="HTH_LUXR_2"/>
    <property type="match status" value="1"/>
</dbReference>
<dbReference type="SUPFAM" id="SSF75516">
    <property type="entry name" value="Pheromone-binding domain of LuxR-like quorum-sensing transcription factors"/>
    <property type="match status" value="1"/>
</dbReference>
<dbReference type="SMART" id="SM00421">
    <property type="entry name" value="HTH_LUXR"/>
    <property type="match status" value="1"/>
</dbReference>
<reference evidence="3" key="1">
    <citation type="journal article" date="2019" name="Int. J. Syst. Evol. Microbiol.">
        <title>The Global Catalogue of Microorganisms (GCM) 10K type strain sequencing project: providing services to taxonomists for standard genome sequencing and annotation.</title>
        <authorList>
            <consortium name="The Broad Institute Genomics Platform"/>
            <consortium name="The Broad Institute Genome Sequencing Center for Infectious Disease"/>
            <person name="Wu L."/>
            <person name="Ma J."/>
        </authorList>
    </citation>
    <scope>NUCLEOTIDE SEQUENCE [LARGE SCALE GENOMIC DNA]</scope>
    <source>
        <strain evidence="3">NBRC 110140</strain>
    </source>
</reference>
<dbReference type="InterPro" id="IPR000792">
    <property type="entry name" value="Tscrpt_reg_LuxR_C"/>
</dbReference>
<protein>
    <recommendedName>
        <fullName evidence="1">HTH luxR-type domain-containing protein</fullName>
    </recommendedName>
</protein>
<evidence type="ECO:0000313" key="3">
    <source>
        <dbReference type="Proteomes" id="UP001156694"/>
    </source>
</evidence>
<dbReference type="InterPro" id="IPR013249">
    <property type="entry name" value="RNA_pol_sigma70_r4_t2"/>
</dbReference>
<comment type="caution">
    <text evidence="2">The sequence shown here is derived from an EMBL/GenBank/DDBJ whole genome shotgun (WGS) entry which is preliminary data.</text>
</comment>
<dbReference type="EMBL" id="BSNN01000003">
    <property type="protein sequence ID" value="GLQ35121.1"/>
    <property type="molecule type" value="Genomic_DNA"/>
</dbReference>